<dbReference type="EnsemblPlants" id="Bo5g072790.1">
    <property type="protein sequence ID" value="Bo5g072790.1"/>
    <property type="gene ID" value="Bo5g072790"/>
</dbReference>
<evidence type="ECO:0000313" key="4">
    <source>
        <dbReference type="Proteomes" id="UP000032141"/>
    </source>
</evidence>
<feature type="compositionally biased region" description="Basic and acidic residues" evidence="1">
    <location>
        <begin position="18"/>
        <end position="56"/>
    </location>
</feature>
<dbReference type="HOGENOM" id="CLU_1083158_0_0_1"/>
<evidence type="ECO:0000256" key="1">
    <source>
        <dbReference type="SAM" id="MobiDB-lite"/>
    </source>
</evidence>
<reference evidence="3" key="2">
    <citation type="submission" date="2015-03" db="UniProtKB">
        <authorList>
            <consortium name="EnsemblPlants"/>
        </authorList>
    </citation>
    <scope>IDENTIFICATION</scope>
</reference>
<dbReference type="Pfam" id="PF03108">
    <property type="entry name" value="DBD_Tnp_Mut"/>
    <property type="match status" value="1"/>
</dbReference>
<sequence>MTQEGGIDVNVEWNDVPEFDKGYDSDGENRRERNDFNIEKDVGEFVDEPSVRHNEYPETEDDEEEEGKEIQRKRYRRSDIRRGDGDLYEGQVFISGIAFKEAVVDYALKTGRNIKQNRYDKTKLEFVCSGKGCSWRIYCSSSGKYPNKWQVKILKEDHSCVPPGTCELLKVLHLIGTPTTVPLLRTPDVPDEAPLSLLILNFHQLKERASGSRTAPQFADFVSSLFPSVFSHLVAAFIAARISGGSPFHHLFHSRFG</sequence>
<evidence type="ECO:0000259" key="2">
    <source>
        <dbReference type="Pfam" id="PF03108"/>
    </source>
</evidence>
<reference evidence="3 4" key="1">
    <citation type="journal article" date="2014" name="Genome Biol.">
        <title>Transcriptome and methylome profiling reveals relics of genome dominance in the mesopolyploid Brassica oleracea.</title>
        <authorList>
            <person name="Parkin I.A."/>
            <person name="Koh C."/>
            <person name="Tang H."/>
            <person name="Robinson S.J."/>
            <person name="Kagale S."/>
            <person name="Clarke W.E."/>
            <person name="Town C.D."/>
            <person name="Nixon J."/>
            <person name="Krishnakumar V."/>
            <person name="Bidwell S.L."/>
            <person name="Denoeud F."/>
            <person name="Belcram H."/>
            <person name="Links M.G."/>
            <person name="Just J."/>
            <person name="Clarke C."/>
            <person name="Bender T."/>
            <person name="Huebert T."/>
            <person name="Mason A.S."/>
            <person name="Pires J.C."/>
            <person name="Barker G."/>
            <person name="Moore J."/>
            <person name="Walley P.G."/>
            <person name="Manoli S."/>
            <person name="Batley J."/>
            <person name="Edwards D."/>
            <person name="Nelson M.N."/>
            <person name="Wang X."/>
            <person name="Paterson A.H."/>
            <person name="King G."/>
            <person name="Bancroft I."/>
            <person name="Chalhoub B."/>
            <person name="Sharpe A.G."/>
        </authorList>
    </citation>
    <scope>NUCLEOTIDE SEQUENCE</scope>
    <source>
        <strain evidence="3 4">cv. TO1000</strain>
    </source>
</reference>
<feature type="compositionally biased region" description="Acidic residues" evidence="1">
    <location>
        <begin position="57"/>
        <end position="67"/>
    </location>
</feature>
<dbReference type="InterPro" id="IPR004332">
    <property type="entry name" value="Transposase_MuDR"/>
</dbReference>
<keyword evidence="4" id="KW-1185">Reference proteome</keyword>
<evidence type="ECO:0000313" key="3">
    <source>
        <dbReference type="EnsemblPlants" id="Bo5g072790.1"/>
    </source>
</evidence>
<dbReference type="Proteomes" id="UP000032141">
    <property type="component" value="Chromosome C5"/>
</dbReference>
<organism evidence="3 4">
    <name type="scientific">Brassica oleracea var. oleracea</name>
    <dbReference type="NCBI Taxonomy" id="109376"/>
    <lineage>
        <taxon>Eukaryota</taxon>
        <taxon>Viridiplantae</taxon>
        <taxon>Streptophyta</taxon>
        <taxon>Embryophyta</taxon>
        <taxon>Tracheophyta</taxon>
        <taxon>Spermatophyta</taxon>
        <taxon>Magnoliopsida</taxon>
        <taxon>eudicotyledons</taxon>
        <taxon>Gunneridae</taxon>
        <taxon>Pentapetalae</taxon>
        <taxon>rosids</taxon>
        <taxon>malvids</taxon>
        <taxon>Brassicales</taxon>
        <taxon>Brassicaceae</taxon>
        <taxon>Brassiceae</taxon>
        <taxon>Brassica</taxon>
    </lineage>
</organism>
<proteinExistence type="predicted"/>
<feature type="region of interest" description="Disordered" evidence="1">
    <location>
        <begin position="1"/>
        <end position="71"/>
    </location>
</feature>
<accession>A0A0D3CFP8</accession>
<protein>
    <recommendedName>
        <fullName evidence="2">Transposase MuDR plant domain-containing protein</fullName>
    </recommendedName>
</protein>
<dbReference type="Gramene" id="Bo5g072790.1">
    <property type="protein sequence ID" value="Bo5g072790.1"/>
    <property type="gene ID" value="Bo5g072790"/>
</dbReference>
<feature type="domain" description="Transposase MuDR plant" evidence="2">
    <location>
        <begin position="89"/>
        <end position="142"/>
    </location>
</feature>
<dbReference type="AlphaFoldDB" id="A0A0D3CFP8"/>
<name>A0A0D3CFP8_BRAOL</name>